<name>B0C3Q0_ACAM1</name>
<evidence type="ECO:0000256" key="9">
    <source>
        <dbReference type="PIRSR" id="PIRSR600101-1"/>
    </source>
</evidence>
<evidence type="ECO:0000256" key="2">
    <source>
        <dbReference type="ARBA" id="ARBA00001089"/>
    </source>
</evidence>
<dbReference type="GO" id="GO:0006750">
    <property type="term" value="P:glutathione biosynthetic process"/>
    <property type="evidence" value="ECO:0007669"/>
    <property type="project" value="UniProtKB-KW"/>
</dbReference>
<dbReference type="EC" id="3.4.19.13" evidence="11"/>
<evidence type="ECO:0000256" key="5">
    <source>
        <dbReference type="ARBA" id="ARBA00022801"/>
    </source>
</evidence>
<evidence type="ECO:0000256" key="1">
    <source>
        <dbReference type="ARBA" id="ARBA00001049"/>
    </source>
</evidence>
<dbReference type="InterPro" id="IPR029055">
    <property type="entry name" value="Ntn_hydrolases_N"/>
</dbReference>
<dbReference type="Gene3D" id="3.60.20.40">
    <property type="match status" value="1"/>
</dbReference>
<sequence>MVLLKFWAAYSSICLTISSLAGPGIAAPPLVQGRTGLVTSTHPDATRVGLEILKQGGNAVDAAVATAMAISVAEPFSAGIGGGGFLLLRLEETDQMIALDFRERAPLKADSRLYLDAEGQVIPRASIDGHRAVAVPGTIAGLQAIHQKHGRLPWQTLLNPAIKLAEEGFVVSDRTHRIIRLRQKALAANPAAREIFLTKGQPLTVGSRLIQTDLAKTLKRLAQDPQDFYSGSIALAIAKDMRNNDGLVSLWDLRTYAPTWREPLCGEFQQMQVCSMPPPSSGGVHLNQILNLLTLGLPFPAKSDHPDYVHALVEAMKIAYADRAEYLGDADFVEVPVQELISPQYAQRRFQEIDPNQARPADQVKAMDARTLKWLQKESNDTSHLNVVDRDRNAVSLTFTLNLGFGAGVVVPGTGILLNNEMDDFATAPGIPNAFGLVGNTQNAIAPAKKPLSSMTPTIVTEAGKLRLVVGAAGGSTIITTVLQLVMNVLVFEQDVATAINAPKVHHQWRPLPLRIEERVKFPPTTVEALKQRGHDIQMRTQWGNANLIEVTPQDKLFGAADPRGEGTASGY</sequence>
<dbReference type="EC" id="2.3.2.2" evidence="11"/>
<dbReference type="eggNOG" id="COG0405">
    <property type="taxonomic scope" value="Bacteria"/>
</dbReference>
<evidence type="ECO:0000256" key="11">
    <source>
        <dbReference type="RuleBase" id="RU368036"/>
    </source>
</evidence>
<feature type="binding site" evidence="10">
    <location>
        <position position="102"/>
    </location>
    <ligand>
        <name>L-glutamate</name>
        <dbReference type="ChEBI" id="CHEBI:29985"/>
    </ligand>
</feature>
<dbReference type="Gene3D" id="1.10.246.130">
    <property type="match status" value="1"/>
</dbReference>
<dbReference type="AlphaFoldDB" id="B0C3Q0"/>
<feature type="binding site" evidence="10">
    <location>
        <position position="424"/>
    </location>
    <ligand>
        <name>L-glutamate</name>
        <dbReference type="ChEBI" id="CHEBI:29985"/>
    </ligand>
</feature>
<feature type="binding site" evidence="10">
    <location>
        <position position="475"/>
    </location>
    <ligand>
        <name>L-glutamate</name>
        <dbReference type="ChEBI" id="CHEBI:29985"/>
    </ligand>
</feature>
<feature type="signal peptide" evidence="12">
    <location>
        <begin position="1"/>
        <end position="26"/>
    </location>
</feature>
<keyword evidence="7 11" id="KW-0012">Acyltransferase</keyword>
<comment type="pathway">
    <text evidence="11">Sulfur metabolism; glutathione metabolism.</text>
</comment>
<dbReference type="KEGG" id="amr:AM1_6055"/>
<dbReference type="InterPro" id="IPR051792">
    <property type="entry name" value="GGT_bact"/>
</dbReference>
<dbReference type="NCBIfam" id="TIGR00066">
    <property type="entry name" value="g_glut_trans"/>
    <property type="match status" value="1"/>
</dbReference>
<dbReference type="Pfam" id="PF01019">
    <property type="entry name" value="G_glu_transpept"/>
    <property type="match status" value="1"/>
</dbReference>
<keyword evidence="12" id="KW-0732">Signal</keyword>
<evidence type="ECO:0000256" key="8">
    <source>
        <dbReference type="ARBA" id="ARBA00047417"/>
    </source>
</evidence>
<keyword evidence="5 11" id="KW-0378">Hydrolase</keyword>
<evidence type="ECO:0000256" key="7">
    <source>
        <dbReference type="ARBA" id="ARBA00023315"/>
    </source>
</evidence>
<dbReference type="PRINTS" id="PR01210">
    <property type="entry name" value="GGTRANSPTASE"/>
</dbReference>
<dbReference type="HOGENOM" id="CLU_014813_0_3_3"/>
<dbReference type="GO" id="GO:0036374">
    <property type="term" value="F:glutathione hydrolase activity"/>
    <property type="evidence" value="ECO:0007669"/>
    <property type="project" value="UniProtKB-UniRule"/>
</dbReference>
<dbReference type="GO" id="GO:0006751">
    <property type="term" value="P:glutathione catabolic process"/>
    <property type="evidence" value="ECO:0007669"/>
    <property type="project" value="UniProtKB-UniRule"/>
</dbReference>
<dbReference type="UniPathway" id="UPA00204"/>
<dbReference type="PANTHER" id="PTHR43199">
    <property type="entry name" value="GLUTATHIONE HYDROLASE"/>
    <property type="match status" value="1"/>
</dbReference>
<feature type="binding site" evidence="10">
    <location>
        <begin position="400"/>
        <end position="402"/>
    </location>
    <ligand>
        <name>L-glutamate</name>
        <dbReference type="ChEBI" id="CHEBI:29985"/>
    </ligand>
</feature>
<evidence type="ECO:0000313" key="13">
    <source>
        <dbReference type="EMBL" id="ABW30987.1"/>
    </source>
</evidence>
<gene>
    <name evidence="13" type="primary">ggt</name>
    <name evidence="13" type="ordered locus">AM1_6055</name>
</gene>
<dbReference type="GO" id="GO:0103068">
    <property type="term" value="F:leukotriene C4 gamma-glutamyl transferase activity"/>
    <property type="evidence" value="ECO:0007669"/>
    <property type="project" value="UniProtKB-EC"/>
</dbReference>
<protein>
    <recommendedName>
        <fullName evidence="11">Glutathione hydrolase proenzyme</fullName>
        <ecNumber evidence="11">2.3.2.2</ecNumber>
        <ecNumber evidence="11">3.4.19.13</ecNumber>
    </recommendedName>
    <component>
        <recommendedName>
            <fullName evidence="11">Glutathione hydrolase large chain</fullName>
        </recommendedName>
    </component>
    <component>
        <recommendedName>
            <fullName evidence="11">Glutathione hydrolase small chain</fullName>
        </recommendedName>
    </component>
</protein>
<reference evidence="13 14" key="1">
    <citation type="journal article" date="2008" name="Proc. Natl. Acad. Sci. U.S.A.">
        <title>Niche adaptation and genome expansion in the chlorophyll d-producing cyanobacterium Acaryochloris marina.</title>
        <authorList>
            <person name="Swingley W.D."/>
            <person name="Chen M."/>
            <person name="Cheung P.C."/>
            <person name="Conrad A.L."/>
            <person name="Dejesa L.C."/>
            <person name="Hao J."/>
            <person name="Honchak B.M."/>
            <person name="Karbach L.E."/>
            <person name="Kurdoglu A."/>
            <person name="Lahiri S."/>
            <person name="Mastrian S.D."/>
            <person name="Miyashita H."/>
            <person name="Page L."/>
            <person name="Ramakrishna P."/>
            <person name="Satoh S."/>
            <person name="Sattley W.M."/>
            <person name="Shimada Y."/>
            <person name="Taylor H.L."/>
            <person name="Tomo T."/>
            <person name="Tsuchiya T."/>
            <person name="Wang Z.T."/>
            <person name="Raymond J."/>
            <person name="Mimuro M."/>
            <person name="Blankenship R.E."/>
            <person name="Touchman J.W."/>
        </authorList>
    </citation>
    <scope>NUCLEOTIDE SEQUENCE [LARGE SCALE GENOMIC DNA]</scope>
    <source>
        <strain evidence="14">MBIC 11017</strain>
    </source>
</reference>
<evidence type="ECO:0000256" key="12">
    <source>
        <dbReference type="SAM" id="SignalP"/>
    </source>
</evidence>
<dbReference type="RefSeq" id="WP_012166186.1">
    <property type="nucleotide sequence ID" value="NC_009925.1"/>
</dbReference>
<dbReference type="MEROPS" id="T03.001"/>
<evidence type="ECO:0000256" key="6">
    <source>
        <dbReference type="ARBA" id="ARBA00023145"/>
    </source>
</evidence>
<dbReference type="EMBL" id="CP000828">
    <property type="protein sequence ID" value="ABW30987.1"/>
    <property type="molecule type" value="Genomic_DNA"/>
</dbReference>
<keyword evidence="14" id="KW-1185">Reference proteome</keyword>
<accession>B0C3Q0</accession>
<dbReference type="Proteomes" id="UP000000268">
    <property type="component" value="Chromosome"/>
</dbReference>
<feature type="active site" description="Nucleophile" evidence="9">
    <location>
        <position position="382"/>
    </location>
</feature>
<comment type="similarity">
    <text evidence="3 11">Belongs to the gamma-glutamyltransferase family.</text>
</comment>
<dbReference type="STRING" id="329726.AM1_6055"/>
<evidence type="ECO:0000256" key="3">
    <source>
        <dbReference type="ARBA" id="ARBA00009381"/>
    </source>
</evidence>
<evidence type="ECO:0000313" key="14">
    <source>
        <dbReference type="Proteomes" id="UP000000268"/>
    </source>
</evidence>
<comment type="catalytic activity">
    <reaction evidence="1 11">
        <text>an S-substituted glutathione + H2O = an S-substituted L-cysteinylglycine + L-glutamate</text>
        <dbReference type="Rhea" id="RHEA:59468"/>
        <dbReference type="ChEBI" id="CHEBI:15377"/>
        <dbReference type="ChEBI" id="CHEBI:29985"/>
        <dbReference type="ChEBI" id="CHEBI:90779"/>
        <dbReference type="ChEBI" id="CHEBI:143103"/>
        <dbReference type="EC" id="3.4.19.13"/>
    </reaction>
</comment>
<dbReference type="InterPro" id="IPR043137">
    <property type="entry name" value="GGT_ssub_C"/>
</dbReference>
<evidence type="ECO:0000256" key="10">
    <source>
        <dbReference type="PIRSR" id="PIRSR600101-2"/>
    </source>
</evidence>
<feature type="chain" id="PRO_5002748430" description="Glutathione hydrolase proenzyme" evidence="12">
    <location>
        <begin position="27"/>
        <end position="572"/>
    </location>
</feature>
<dbReference type="InterPro" id="IPR043138">
    <property type="entry name" value="GGT_lsub"/>
</dbReference>
<proteinExistence type="inferred from homology"/>
<keyword evidence="11" id="KW-0317">Glutathione biosynthesis</keyword>
<keyword evidence="6 11" id="KW-0865">Zymogen</keyword>
<comment type="PTM">
    <text evidence="11">Cleaved by autocatalysis into a large and a small subunit.</text>
</comment>
<organism evidence="13 14">
    <name type="scientific">Acaryochloris marina (strain MBIC 11017)</name>
    <dbReference type="NCBI Taxonomy" id="329726"/>
    <lineage>
        <taxon>Bacteria</taxon>
        <taxon>Bacillati</taxon>
        <taxon>Cyanobacteriota</taxon>
        <taxon>Cyanophyceae</taxon>
        <taxon>Acaryochloridales</taxon>
        <taxon>Acaryochloridaceae</taxon>
        <taxon>Acaryochloris</taxon>
    </lineage>
</organism>
<keyword evidence="4 11" id="KW-0808">Transferase</keyword>
<comment type="catalytic activity">
    <reaction evidence="8 11">
        <text>an N-terminal (5-L-glutamyl)-[peptide] + an alpha-amino acid = 5-L-glutamyl amino acid + an N-terminal L-alpha-aminoacyl-[peptide]</text>
        <dbReference type="Rhea" id="RHEA:23904"/>
        <dbReference type="Rhea" id="RHEA-COMP:9780"/>
        <dbReference type="Rhea" id="RHEA-COMP:9795"/>
        <dbReference type="ChEBI" id="CHEBI:77644"/>
        <dbReference type="ChEBI" id="CHEBI:78597"/>
        <dbReference type="ChEBI" id="CHEBI:78599"/>
        <dbReference type="ChEBI" id="CHEBI:78608"/>
        <dbReference type="EC" id="2.3.2.2"/>
    </reaction>
</comment>
<dbReference type="OrthoDB" id="9781342at2"/>
<comment type="catalytic activity">
    <reaction evidence="2 11">
        <text>glutathione + H2O = L-cysteinylglycine + L-glutamate</text>
        <dbReference type="Rhea" id="RHEA:28807"/>
        <dbReference type="ChEBI" id="CHEBI:15377"/>
        <dbReference type="ChEBI" id="CHEBI:29985"/>
        <dbReference type="ChEBI" id="CHEBI:57925"/>
        <dbReference type="ChEBI" id="CHEBI:61694"/>
        <dbReference type="EC" id="3.4.19.13"/>
    </reaction>
</comment>
<dbReference type="InterPro" id="IPR000101">
    <property type="entry name" value="GGT_peptidase"/>
</dbReference>
<dbReference type="SUPFAM" id="SSF56235">
    <property type="entry name" value="N-terminal nucleophile aminohydrolases (Ntn hydrolases)"/>
    <property type="match status" value="1"/>
</dbReference>
<evidence type="ECO:0000256" key="4">
    <source>
        <dbReference type="ARBA" id="ARBA00022679"/>
    </source>
</evidence>
<comment type="subunit">
    <text evidence="11">This enzyme consists of two polypeptide chains, which are synthesized in precursor form from a single polypeptide.</text>
</comment>
<dbReference type="PANTHER" id="PTHR43199:SF1">
    <property type="entry name" value="GLUTATHIONE HYDROLASE PROENZYME"/>
    <property type="match status" value="1"/>
</dbReference>
<feature type="binding site" evidence="10">
    <location>
        <begin position="453"/>
        <end position="454"/>
    </location>
    <ligand>
        <name>L-glutamate</name>
        <dbReference type="ChEBI" id="CHEBI:29985"/>
    </ligand>
</feature>